<keyword evidence="4" id="KW-1185">Reference proteome</keyword>
<evidence type="ECO:0000256" key="2">
    <source>
        <dbReference type="SAM" id="Phobius"/>
    </source>
</evidence>
<reference evidence="3 4" key="1">
    <citation type="journal article" date="2024" name="Ann. Entomol. Soc. Am.">
        <title>Genomic analyses of the southern and eastern yellowjacket wasps (Hymenoptera: Vespidae) reveal evolutionary signatures of social life.</title>
        <authorList>
            <person name="Catto M.A."/>
            <person name="Caine P.B."/>
            <person name="Orr S.E."/>
            <person name="Hunt B.G."/>
            <person name="Goodisman M.A.D."/>
        </authorList>
    </citation>
    <scope>NUCLEOTIDE SEQUENCE [LARGE SCALE GENOMIC DNA]</scope>
    <source>
        <strain evidence="3">233</strain>
        <tissue evidence="3">Head and thorax</tissue>
    </source>
</reference>
<feature type="compositionally biased region" description="Acidic residues" evidence="1">
    <location>
        <begin position="166"/>
        <end position="175"/>
    </location>
</feature>
<gene>
    <name evidence="3" type="ORF">V1478_017035</name>
</gene>
<organism evidence="3 4">
    <name type="scientific">Vespula squamosa</name>
    <name type="common">Southern yellow jacket</name>
    <name type="synonym">Wasp</name>
    <dbReference type="NCBI Taxonomy" id="30214"/>
    <lineage>
        <taxon>Eukaryota</taxon>
        <taxon>Metazoa</taxon>
        <taxon>Ecdysozoa</taxon>
        <taxon>Arthropoda</taxon>
        <taxon>Hexapoda</taxon>
        <taxon>Insecta</taxon>
        <taxon>Pterygota</taxon>
        <taxon>Neoptera</taxon>
        <taxon>Endopterygota</taxon>
        <taxon>Hymenoptera</taxon>
        <taxon>Apocrita</taxon>
        <taxon>Aculeata</taxon>
        <taxon>Vespoidea</taxon>
        <taxon>Vespidae</taxon>
        <taxon>Vespinae</taxon>
        <taxon>Vespula</taxon>
    </lineage>
</organism>
<feature type="compositionally biased region" description="Basic residues" evidence="1">
    <location>
        <begin position="139"/>
        <end position="161"/>
    </location>
</feature>
<dbReference type="AlphaFoldDB" id="A0ABD1ZYR7"/>
<keyword evidence="2" id="KW-0812">Transmembrane</keyword>
<name>A0ABD1ZYR7_VESSQ</name>
<sequence length="218" mass="25107">MFLRVKGFKRTSTEVTTLHSLAFKQLDFRDSNEDGEHGRVTEGKIHWEDARRGRNVGRRKSVGVLLLVVGTIAPTQALAFLQDQGRGVASGAAPVTHNRASICPTLAIGATINHHHHRESTDTPRVGFERKREMEDRQKKKKKKKKKKKTKKTKTKKTKMKKTNEGDDNEYEENERDEKHARRLNLDLLFLISMRRVSPEVVHDDECEALGRLLRYSW</sequence>
<evidence type="ECO:0000313" key="3">
    <source>
        <dbReference type="EMBL" id="KAL2713337.1"/>
    </source>
</evidence>
<evidence type="ECO:0000256" key="1">
    <source>
        <dbReference type="SAM" id="MobiDB-lite"/>
    </source>
</evidence>
<proteinExistence type="predicted"/>
<feature type="transmembrane region" description="Helical" evidence="2">
    <location>
        <begin position="61"/>
        <end position="81"/>
    </location>
</feature>
<keyword evidence="2" id="KW-1133">Transmembrane helix</keyword>
<dbReference type="Proteomes" id="UP001607302">
    <property type="component" value="Unassembled WGS sequence"/>
</dbReference>
<keyword evidence="2" id="KW-0472">Membrane</keyword>
<feature type="region of interest" description="Disordered" evidence="1">
    <location>
        <begin position="113"/>
        <end position="179"/>
    </location>
</feature>
<accession>A0ABD1ZYR7</accession>
<protein>
    <submittedName>
        <fullName evidence="3">Uncharacterized protein</fullName>
    </submittedName>
</protein>
<dbReference type="EMBL" id="JAUDFV010000158">
    <property type="protein sequence ID" value="KAL2713337.1"/>
    <property type="molecule type" value="Genomic_DNA"/>
</dbReference>
<comment type="caution">
    <text evidence="3">The sequence shown here is derived from an EMBL/GenBank/DDBJ whole genome shotgun (WGS) entry which is preliminary data.</text>
</comment>
<evidence type="ECO:0000313" key="4">
    <source>
        <dbReference type="Proteomes" id="UP001607302"/>
    </source>
</evidence>
<feature type="compositionally biased region" description="Basic and acidic residues" evidence="1">
    <location>
        <begin position="119"/>
        <end position="138"/>
    </location>
</feature>